<evidence type="ECO:0000256" key="4">
    <source>
        <dbReference type="ARBA" id="ARBA00023004"/>
    </source>
</evidence>
<evidence type="ECO:0008006" key="11">
    <source>
        <dbReference type="Google" id="ProtNLM"/>
    </source>
</evidence>
<keyword evidence="10" id="KW-1185">Reference proteome</keyword>
<dbReference type="AlphaFoldDB" id="A0A0F4ZJW5"/>
<keyword evidence="4" id="KW-0408">Iron</keyword>
<evidence type="ECO:0000256" key="5">
    <source>
        <dbReference type="ARBA" id="ARBA00023014"/>
    </source>
</evidence>
<dbReference type="GO" id="GO:0008168">
    <property type="term" value="F:methyltransferase activity"/>
    <property type="evidence" value="ECO:0007669"/>
    <property type="project" value="InterPro"/>
</dbReference>
<keyword evidence="3" id="KW-0809">Transit peptide</keyword>
<gene>
    <name evidence="9" type="ORF">TD95_002075</name>
</gene>
<evidence type="ECO:0000256" key="7">
    <source>
        <dbReference type="ARBA" id="ARBA00045681"/>
    </source>
</evidence>
<dbReference type="Pfam" id="PF09243">
    <property type="entry name" value="Rsm22"/>
    <property type="match status" value="1"/>
</dbReference>
<dbReference type="GO" id="GO:0046872">
    <property type="term" value="F:metal ion binding"/>
    <property type="evidence" value="ECO:0007669"/>
    <property type="project" value="UniProtKB-KW"/>
</dbReference>
<comment type="function">
    <text evidence="7">Mitochondrial ribosome (mitoribosome) assembly factor. Binds at the interface of the head and body domains of the mitochondrial small ribosomal subunit (mt-SSU), occluding the mRNA channel and preventing compaction of the head domain towards the body. Probable inactive methyltransferase: retains the characteristic folding and ability to bind S-adenosyl-L-methionine, but it probably lost its methyltransferase activity.</text>
</comment>
<evidence type="ECO:0000256" key="2">
    <source>
        <dbReference type="ARBA" id="ARBA00022723"/>
    </source>
</evidence>
<feature type="compositionally biased region" description="Acidic residues" evidence="8">
    <location>
        <begin position="208"/>
        <end position="237"/>
    </location>
</feature>
<dbReference type="Proteomes" id="UP000033483">
    <property type="component" value="Unassembled WGS sequence"/>
</dbReference>
<evidence type="ECO:0000256" key="6">
    <source>
        <dbReference type="ARBA" id="ARBA00023128"/>
    </source>
</evidence>
<dbReference type="PANTHER" id="PTHR13184:SF5">
    <property type="entry name" value="METHYLTRANSFERASE-LIKE PROTEIN 17, MITOCHONDRIAL"/>
    <property type="match status" value="1"/>
</dbReference>
<dbReference type="PANTHER" id="PTHR13184">
    <property type="entry name" value="37S RIBOSOMAL PROTEIN S22"/>
    <property type="match status" value="1"/>
</dbReference>
<dbReference type="InterPro" id="IPR015324">
    <property type="entry name" value="Ribosomal_Rsm22-like"/>
</dbReference>
<accession>A0A0F4ZJW5</accession>
<dbReference type="GO" id="GO:0006412">
    <property type="term" value="P:translation"/>
    <property type="evidence" value="ECO:0007669"/>
    <property type="project" value="InterPro"/>
</dbReference>
<reference evidence="9 10" key="1">
    <citation type="submission" date="2015-03" db="EMBL/GenBank/DDBJ databases">
        <authorList>
            <person name="Radwan O."/>
            <person name="Al-Naeli F.A."/>
            <person name="Rendon G.A."/>
            <person name="Fields C."/>
        </authorList>
    </citation>
    <scope>NUCLEOTIDE SEQUENCE [LARGE SCALE GENOMIC DNA]</scope>
    <source>
        <strain evidence="9">CR-DP1</strain>
    </source>
</reference>
<evidence type="ECO:0000256" key="1">
    <source>
        <dbReference type="ARBA" id="ARBA00004173"/>
    </source>
</evidence>
<feature type="region of interest" description="Disordered" evidence="8">
    <location>
        <begin position="57"/>
        <end position="76"/>
    </location>
</feature>
<keyword evidence="5" id="KW-0411">Iron-sulfur</keyword>
<dbReference type="GO" id="GO:0003735">
    <property type="term" value="F:structural constituent of ribosome"/>
    <property type="evidence" value="ECO:0007669"/>
    <property type="project" value="TreeGrafter"/>
</dbReference>
<evidence type="ECO:0000313" key="10">
    <source>
        <dbReference type="Proteomes" id="UP000033483"/>
    </source>
</evidence>
<proteinExistence type="predicted"/>
<evidence type="ECO:0000256" key="3">
    <source>
        <dbReference type="ARBA" id="ARBA00022946"/>
    </source>
</evidence>
<keyword evidence="2" id="KW-0479">Metal-binding</keyword>
<comment type="caution">
    <text evidence="9">The sequence shown here is derived from an EMBL/GenBank/DDBJ whole genome shotgun (WGS) entry which is preliminary data.</text>
</comment>
<dbReference type="GO" id="GO:0005763">
    <property type="term" value="C:mitochondrial small ribosomal subunit"/>
    <property type="evidence" value="ECO:0007669"/>
    <property type="project" value="TreeGrafter"/>
</dbReference>
<comment type="subcellular location">
    <subcellularLocation>
        <location evidence="1">Mitochondrion</location>
    </subcellularLocation>
</comment>
<organism evidence="9 10">
    <name type="scientific">Thielaviopsis punctulata</name>
    <dbReference type="NCBI Taxonomy" id="72032"/>
    <lineage>
        <taxon>Eukaryota</taxon>
        <taxon>Fungi</taxon>
        <taxon>Dikarya</taxon>
        <taxon>Ascomycota</taxon>
        <taxon>Pezizomycotina</taxon>
        <taxon>Sordariomycetes</taxon>
        <taxon>Hypocreomycetidae</taxon>
        <taxon>Microascales</taxon>
        <taxon>Ceratocystidaceae</taxon>
        <taxon>Thielaviopsis</taxon>
    </lineage>
</organism>
<dbReference type="InterPro" id="IPR052571">
    <property type="entry name" value="Mt_RNA_Methyltransferase"/>
</dbReference>
<evidence type="ECO:0000256" key="8">
    <source>
        <dbReference type="SAM" id="MobiDB-lite"/>
    </source>
</evidence>
<keyword evidence="6" id="KW-0496">Mitochondrion</keyword>
<dbReference type="OrthoDB" id="421327at2759"/>
<protein>
    <recommendedName>
        <fullName evidence="11">37S ribosomal protein S22</fullName>
    </recommendedName>
</protein>
<evidence type="ECO:0000313" key="9">
    <source>
        <dbReference type="EMBL" id="KKA30510.1"/>
    </source>
</evidence>
<dbReference type="EMBL" id="LAEV01000371">
    <property type="protein sequence ID" value="KKA30510.1"/>
    <property type="molecule type" value="Genomic_DNA"/>
</dbReference>
<name>A0A0F4ZJW5_9PEZI</name>
<sequence length="811" mass="90113">MLSVRGARTVRPAYRLPVRDALGRKCLVPSPFPARVCTQSHFKRGICSTGARLKQDSDAGLVPGGPGTEVEPQTPEELERVVRDAKQRFRDTLPEGYLKPAEYELYVRLYGAPLRKTIPDDVGIPSHDDFEAQDAPIAGPYSAYDTSATEDHADGETRAYPPEKHEENEYKANYVDIVARSPREYDALKKLEQDFKVAQEQAAKEAEELQSEEEEQEYEEVEVVYDPEVDPEEDENDASLTEMQKNARLHPFTQDARFGISPGTVQLPPGRMVRPVTEMLKRTSPSHIRIAAQNLFGGPGLPDGPSTPQSMKMRDMKPIPVNVNHRRMQPIDSDVILATYMPPVYASIFGVLVEVRKRLGSTWLKDLIAKHGDDGPRVLDVGGVGGGIIAWEQILGAEWKAMRERGDVSEESKPRTRKTVVLGAEHLRDRVAKMMGNTTFLPRIPDYVHSADNADRVLDGPQKPQTRKSYDIILASHQLLPAEEGHKRRAVLNQLWALLNPDGGVLVIIEKAHPRGFEAIAEARSRLLNEFILPPGAEPQKEDISGNFVRVKEPGMVVAPCTSQGKCPLYLVEGRSSGRKDFCYFAQRYIRPPYLQSVLQAKHKNNDDVEFSYVVIQRGTAGPAGVAQDSAATERAFRGFEHSGAGFAAQALPRNIRPPLKKRGHVSMDVCTPDGRFERWTVTKSFSRAAYHDARKIRWGDLWALGAKTRSENRVRMGRGEVVKDGGVKGRAARADETRSTGRRPEVVNMQMNALGKAAPVQKPMKGYHHTKGGRHMARAQASKEIRNVEGELDKVLHDGAAGSKEVDNQG</sequence>
<dbReference type="GO" id="GO:0051536">
    <property type="term" value="F:iron-sulfur cluster binding"/>
    <property type="evidence" value="ECO:0007669"/>
    <property type="project" value="UniProtKB-KW"/>
</dbReference>
<feature type="region of interest" description="Disordered" evidence="8">
    <location>
        <begin position="202"/>
        <end position="270"/>
    </location>
</feature>